<comment type="caution">
    <text evidence="2">The sequence shown here is derived from an EMBL/GenBank/DDBJ whole genome shotgun (WGS) entry which is preliminary data.</text>
</comment>
<reference evidence="2" key="1">
    <citation type="submission" date="2022-01" db="EMBL/GenBank/DDBJ databases">
        <title>Genome Sequence Resource for Two Populations of Ditylenchus destructor, the Migratory Endoparasitic Phytonematode.</title>
        <authorList>
            <person name="Zhang H."/>
            <person name="Lin R."/>
            <person name="Xie B."/>
        </authorList>
    </citation>
    <scope>NUCLEOTIDE SEQUENCE</scope>
    <source>
        <strain evidence="2">BazhouSP</strain>
    </source>
</reference>
<keyword evidence="1" id="KW-0732">Signal</keyword>
<keyword evidence="3" id="KW-1185">Reference proteome</keyword>
<protein>
    <submittedName>
        <fullName evidence="2">Uncharacterized protein</fullName>
    </submittedName>
</protein>
<evidence type="ECO:0000256" key="1">
    <source>
        <dbReference type="SAM" id="SignalP"/>
    </source>
</evidence>
<organism evidence="2 3">
    <name type="scientific">Ditylenchus destructor</name>
    <dbReference type="NCBI Taxonomy" id="166010"/>
    <lineage>
        <taxon>Eukaryota</taxon>
        <taxon>Metazoa</taxon>
        <taxon>Ecdysozoa</taxon>
        <taxon>Nematoda</taxon>
        <taxon>Chromadorea</taxon>
        <taxon>Rhabditida</taxon>
        <taxon>Tylenchina</taxon>
        <taxon>Tylenchomorpha</taxon>
        <taxon>Sphaerularioidea</taxon>
        <taxon>Anguinidae</taxon>
        <taxon>Anguininae</taxon>
        <taxon>Ditylenchus</taxon>
    </lineage>
</organism>
<evidence type="ECO:0000313" key="2">
    <source>
        <dbReference type="EMBL" id="KAI1714946.1"/>
    </source>
</evidence>
<name>A0AAD4N2Q5_9BILA</name>
<dbReference type="Proteomes" id="UP001201812">
    <property type="component" value="Unassembled WGS sequence"/>
</dbReference>
<proteinExistence type="predicted"/>
<accession>A0AAD4N2Q5</accession>
<dbReference type="AlphaFoldDB" id="A0AAD4N2Q5"/>
<dbReference type="EMBL" id="JAKKPZ010000012">
    <property type="protein sequence ID" value="KAI1714946.1"/>
    <property type="molecule type" value="Genomic_DNA"/>
</dbReference>
<gene>
    <name evidence="2" type="ORF">DdX_08221</name>
</gene>
<feature type="chain" id="PRO_5042010973" evidence="1">
    <location>
        <begin position="21"/>
        <end position="104"/>
    </location>
</feature>
<evidence type="ECO:0000313" key="3">
    <source>
        <dbReference type="Proteomes" id="UP001201812"/>
    </source>
</evidence>
<sequence length="104" mass="11333">MGKFFTCVYFALIQFGIIMAASRERVRHIMPSEASKVETLVNSVFSGCAPSRDVIQKLLTAPNFGFCYVIESNNGTLIASIVIIEASHTNEVLGIHNKPTIGSL</sequence>
<feature type="signal peptide" evidence="1">
    <location>
        <begin position="1"/>
        <end position="20"/>
    </location>
</feature>